<dbReference type="RefSeq" id="WP_058919075.1">
    <property type="nucleotide sequence ID" value="NZ_JBHSQC010000015.1"/>
</dbReference>
<reference evidence="3" key="1">
    <citation type="journal article" date="2019" name="Int. J. Syst. Evol. Microbiol.">
        <title>The Global Catalogue of Microorganisms (GCM) 10K type strain sequencing project: providing services to taxonomists for standard genome sequencing and annotation.</title>
        <authorList>
            <consortium name="The Broad Institute Genomics Platform"/>
            <consortium name="The Broad Institute Genome Sequencing Center for Infectious Disease"/>
            <person name="Wu L."/>
            <person name="Ma J."/>
        </authorList>
    </citation>
    <scope>NUCLEOTIDE SEQUENCE [LARGE SCALE GENOMIC DNA]</scope>
    <source>
        <strain evidence="3">KCTC 42143</strain>
    </source>
</reference>
<sequence>MTLLTIDIGGTSIKYGVWENEELSHKGNLKTPATWEEMKSSLIRIKETAEETFTIDGVAFSSPGAVNQEKRIIEGASALPYLHNFPIYDELETVLNCPVTFENDANCAALAEIWKGAAKGLKNVLFVVVGTGIGGAVIVDGQIQHGKHLFGGEFGFMLMTENETFSTLATAVNMAKRYAKRKGYEPETISGKKMFQLADEGDQIAQEEAATFYTYLARGIYNLQYSFDPEVILIGGGISNKAGLVEKLEEEFDKILETVKIAPFKPLIRTCEFKNDANLIGAVANYLQ</sequence>
<gene>
    <name evidence="2" type="ORF">ACFSBK_02160</name>
</gene>
<evidence type="ECO:0000313" key="2">
    <source>
        <dbReference type="EMBL" id="MFD1798663.1"/>
    </source>
</evidence>
<evidence type="ECO:0000313" key="3">
    <source>
        <dbReference type="Proteomes" id="UP001597285"/>
    </source>
</evidence>
<dbReference type="InterPro" id="IPR000600">
    <property type="entry name" value="ROK"/>
</dbReference>
<evidence type="ECO:0000256" key="1">
    <source>
        <dbReference type="ARBA" id="ARBA00006479"/>
    </source>
</evidence>
<name>A0ABW4NJT1_9LACT</name>
<dbReference type="SUPFAM" id="SSF53067">
    <property type="entry name" value="Actin-like ATPase domain"/>
    <property type="match status" value="1"/>
</dbReference>
<organism evidence="2 3">
    <name type="scientific">Carnobacterium antarcticum</name>
    <dbReference type="NCBI Taxonomy" id="2126436"/>
    <lineage>
        <taxon>Bacteria</taxon>
        <taxon>Bacillati</taxon>
        <taxon>Bacillota</taxon>
        <taxon>Bacilli</taxon>
        <taxon>Lactobacillales</taxon>
        <taxon>Carnobacteriaceae</taxon>
        <taxon>Carnobacterium</taxon>
    </lineage>
</organism>
<dbReference type="PANTHER" id="PTHR18964">
    <property type="entry name" value="ROK (REPRESSOR, ORF, KINASE) FAMILY"/>
    <property type="match status" value="1"/>
</dbReference>
<dbReference type="CDD" id="cd24152">
    <property type="entry name" value="ASKHA_NBD_ROK-like"/>
    <property type="match status" value="1"/>
</dbReference>
<protein>
    <submittedName>
        <fullName evidence="2">ROK family protein</fullName>
    </submittedName>
</protein>
<dbReference type="PANTHER" id="PTHR18964:SF170">
    <property type="entry name" value="SUGAR KINASE"/>
    <property type="match status" value="1"/>
</dbReference>
<dbReference type="Pfam" id="PF00480">
    <property type="entry name" value="ROK"/>
    <property type="match status" value="1"/>
</dbReference>
<dbReference type="Gene3D" id="3.30.420.40">
    <property type="match status" value="2"/>
</dbReference>
<dbReference type="InterPro" id="IPR043129">
    <property type="entry name" value="ATPase_NBD"/>
</dbReference>
<accession>A0ABW4NJT1</accession>
<comment type="similarity">
    <text evidence="1">Belongs to the ROK (NagC/XylR) family.</text>
</comment>
<dbReference type="EMBL" id="JBHUFF010000008">
    <property type="protein sequence ID" value="MFD1798663.1"/>
    <property type="molecule type" value="Genomic_DNA"/>
</dbReference>
<dbReference type="Proteomes" id="UP001597285">
    <property type="component" value="Unassembled WGS sequence"/>
</dbReference>
<proteinExistence type="inferred from homology"/>
<comment type="caution">
    <text evidence="2">The sequence shown here is derived from an EMBL/GenBank/DDBJ whole genome shotgun (WGS) entry which is preliminary data.</text>
</comment>
<keyword evidence="3" id="KW-1185">Reference proteome</keyword>